<dbReference type="SMART" id="SM00409">
    <property type="entry name" value="IG"/>
    <property type="match status" value="1"/>
</dbReference>
<dbReference type="PROSITE" id="PS50835">
    <property type="entry name" value="IG_LIKE"/>
    <property type="match status" value="1"/>
</dbReference>
<protein>
    <recommendedName>
        <fullName evidence="1">Ig-like domain-containing protein</fullName>
    </recommendedName>
</protein>
<dbReference type="AlphaFoldDB" id="A0AAV4SZW3"/>
<evidence type="ECO:0000313" key="2">
    <source>
        <dbReference type="EMBL" id="GIY38686.1"/>
    </source>
</evidence>
<dbReference type="InterPro" id="IPR013098">
    <property type="entry name" value="Ig_I-set"/>
</dbReference>
<dbReference type="Proteomes" id="UP001054837">
    <property type="component" value="Unassembled WGS sequence"/>
</dbReference>
<dbReference type="InterPro" id="IPR007110">
    <property type="entry name" value="Ig-like_dom"/>
</dbReference>
<dbReference type="PANTHER" id="PTHR23278">
    <property type="entry name" value="SIDESTEP PROTEIN"/>
    <property type="match status" value="1"/>
</dbReference>
<evidence type="ECO:0000313" key="3">
    <source>
        <dbReference type="Proteomes" id="UP001054837"/>
    </source>
</evidence>
<dbReference type="InterPro" id="IPR003598">
    <property type="entry name" value="Ig_sub2"/>
</dbReference>
<dbReference type="Gene3D" id="2.60.40.10">
    <property type="entry name" value="Immunoglobulins"/>
    <property type="match status" value="1"/>
</dbReference>
<dbReference type="SUPFAM" id="SSF48726">
    <property type="entry name" value="Immunoglobulin"/>
    <property type="match status" value="1"/>
</dbReference>
<accession>A0AAV4SZW3</accession>
<feature type="domain" description="Ig-like" evidence="1">
    <location>
        <begin position="34"/>
        <end position="126"/>
    </location>
</feature>
<sequence>MRFLVHHKEALPKLVQVNDTPAPQTTILRTRYAPQLRLALGTSNQHSAIKEGNDVYFECNIKANPAVSEVSWYADDEHLSTNLSRGILVNNQSLILQKVGRENRGMYRCRATNTEGEGDSDVVKLDIQCEYSFCFSTFEWNGI</sequence>
<dbReference type="InterPro" id="IPR036179">
    <property type="entry name" value="Ig-like_dom_sf"/>
</dbReference>
<reference evidence="2 3" key="1">
    <citation type="submission" date="2021-06" db="EMBL/GenBank/DDBJ databases">
        <title>Caerostris darwini draft genome.</title>
        <authorList>
            <person name="Kono N."/>
            <person name="Arakawa K."/>
        </authorList>
    </citation>
    <scope>NUCLEOTIDE SEQUENCE [LARGE SCALE GENOMIC DNA]</scope>
</reference>
<proteinExistence type="predicted"/>
<comment type="caution">
    <text evidence="2">The sequence shown here is derived from an EMBL/GenBank/DDBJ whole genome shotgun (WGS) entry which is preliminary data.</text>
</comment>
<gene>
    <name evidence="2" type="ORF">CDAR_574741</name>
</gene>
<evidence type="ECO:0000259" key="1">
    <source>
        <dbReference type="PROSITE" id="PS50835"/>
    </source>
</evidence>
<dbReference type="Pfam" id="PF07679">
    <property type="entry name" value="I-set"/>
    <property type="match status" value="1"/>
</dbReference>
<name>A0AAV4SZW3_9ARAC</name>
<dbReference type="PANTHER" id="PTHR23278:SF19">
    <property type="entry name" value="OBSCURIN"/>
    <property type="match status" value="1"/>
</dbReference>
<organism evidence="2 3">
    <name type="scientific">Caerostris darwini</name>
    <dbReference type="NCBI Taxonomy" id="1538125"/>
    <lineage>
        <taxon>Eukaryota</taxon>
        <taxon>Metazoa</taxon>
        <taxon>Ecdysozoa</taxon>
        <taxon>Arthropoda</taxon>
        <taxon>Chelicerata</taxon>
        <taxon>Arachnida</taxon>
        <taxon>Araneae</taxon>
        <taxon>Araneomorphae</taxon>
        <taxon>Entelegynae</taxon>
        <taxon>Araneoidea</taxon>
        <taxon>Araneidae</taxon>
        <taxon>Caerostris</taxon>
    </lineage>
</organism>
<dbReference type="SMART" id="SM00408">
    <property type="entry name" value="IGc2"/>
    <property type="match status" value="1"/>
</dbReference>
<dbReference type="InterPro" id="IPR013783">
    <property type="entry name" value="Ig-like_fold"/>
</dbReference>
<dbReference type="InterPro" id="IPR003599">
    <property type="entry name" value="Ig_sub"/>
</dbReference>
<dbReference type="EMBL" id="BPLQ01008660">
    <property type="protein sequence ID" value="GIY38686.1"/>
    <property type="molecule type" value="Genomic_DNA"/>
</dbReference>
<keyword evidence="3" id="KW-1185">Reference proteome</keyword>